<dbReference type="EMBL" id="KV454297">
    <property type="protein sequence ID" value="ODQ71821.1"/>
    <property type="molecule type" value="Genomic_DNA"/>
</dbReference>
<dbReference type="InterPro" id="IPR037175">
    <property type="entry name" value="KFase_sf"/>
</dbReference>
<feature type="region of interest" description="Disordered" evidence="2">
    <location>
        <begin position="1"/>
        <end position="24"/>
    </location>
</feature>
<protein>
    <recommendedName>
        <fullName evidence="5">Cyclase</fullName>
    </recommendedName>
</protein>
<dbReference type="AlphaFoldDB" id="A0A1E3Q2D7"/>
<dbReference type="GO" id="GO:0004061">
    <property type="term" value="F:arylformamidase activity"/>
    <property type="evidence" value="ECO:0007669"/>
    <property type="project" value="InterPro"/>
</dbReference>
<dbReference type="STRING" id="675824.A0A1E3Q2D7"/>
<accession>A0A1E3Q2D7</accession>
<dbReference type="PANTHER" id="PTHR34861">
    <property type="match status" value="1"/>
</dbReference>
<dbReference type="Pfam" id="PF04199">
    <property type="entry name" value="Cyclase"/>
    <property type="match status" value="1"/>
</dbReference>
<evidence type="ECO:0000256" key="1">
    <source>
        <dbReference type="ARBA" id="ARBA00007865"/>
    </source>
</evidence>
<dbReference type="Gene3D" id="3.50.30.50">
    <property type="entry name" value="Putative cyclase"/>
    <property type="match status" value="1"/>
</dbReference>
<evidence type="ECO:0008006" key="5">
    <source>
        <dbReference type="Google" id="ProtNLM"/>
    </source>
</evidence>
<dbReference type="PANTHER" id="PTHR34861:SF11">
    <property type="entry name" value="CYCLASE"/>
    <property type="match status" value="1"/>
</dbReference>
<dbReference type="SUPFAM" id="SSF102198">
    <property type="entry name" value="Putative cyclase"/>
    <property type="match status" value="1"/>
</dbReference>
<evidence type="ECO:0000313" key="3">
    <source>
        <dbReference type="EMBL" id="ODQ71821.1"/>
    </source>
</evidence>
<name>A0A1E3Q2D7_LIPST</name>
<evidence type="ECO:0000256" key="2">
    <source>
        <dbReference type="SAM" id="MobiDB-lite"/>
    </source>
</evidence>
<feature type="compositionally biased region" description="Basic and acidic residues" evidence="2">
    <location>
        <begin position="13"/>
        <end position="23"/>
    </location>
</feature>
<proteinExistence type="inferred from homology"/>
<dbReference type="OrthoDB" id="5396at2759"/>
<comment type="similarity">
    <text evidence="1">Belongs to the Cyclase 1 superfamily.</text>
</comment>
<reference evidence="3 4" key="1">
    <citation type="journal article" date="2016" name="Proc. Natl. Acad. Sci. U.S.A.">
        <title>Comparative genomics of biotechnologically important yeasts.</title>
        <authorList>
            <person name="Riley R."/>
            <person name="Haridas S."/>
            <person name="Wolfe K.H."/>
            <person name="Lopes M.R."/>
            <person name="Hittinger C.T."/>
            <person name="Goeker M."/>
            <person name="Salamov A.A."/>
            <person name="Wisecaver J.H."/>
            <person name="Long T.M."/>
            <person name="Calvey C.H."/>
            <person name="Aerts A.L."/>
            <person name="Barry K.W."/>
            <person name="Choi C."/>
            <person name="Clum A."/>
            <person name="Coughlan A.Y."/>
            <person name="Deshpande S."/>
            <person name="Douglass A.P."/>
            <person name="Hanson S.J."/>
            <person name="Klenk H.-P."/>
            <person name="LaButti K.M."/>
            <person name="Lapidus A."/>
            <person name="Lindquist E.A."/>
            <person name="Lipzen A.M."/>
            <person name="Meier-Kolthoff J.P."/>
            <person name="Ohm R.A."/>
            <person name="Otillar R.P."/>
            <person name="Pangilinan J.L."/>
            <person name="Peng Y."/>
            <person name="Rokas A."/>
            <person name="Rosa C.A."/>
            <person name="Scheuner C."/>
            <person name="Sibirny A.A."/>
            <person name="Slot J.C."/>
            <person name="Stielow J.B."/>
            <person name="Sun H."/>
            <person name="Kurtzman C.P."/>
            <person name="Blackwell M."/>
            <person name="Grigoriev I.V."/>
            <person name="Jeffries T.W."/>
        </authorList>
    </citation>
    <scope>NUCLEOTIDE SEQUENCE [LARGE SCALE GENOMIC DNA]</scope>
    <source>
        <strain evidence="3 4">NRRL Y-11557</strain>
    </source>
</reference>
<dbReference type="Proteomes" id="UP000094385">
    <property type="component" value="Unassembled WGS sequence"/>
</dbReference>
<sequence length="337" mass="37965">MGEEALFTTAEKVQQERERERPTFESLPLSHAHALYSAWGLYGAEDELGTLNLLAPDRVLSARSEIVDGLAISLNLPLNILLKPMNPARKPCAHRFNIKPFSNDDELDINTQSSSHWDGLRHFPHLKSRTFYNGMTQDEISGEEPTTRLGVQNYSRKPIAGRGILLDYRSWAKENGINYDAFSTHRITLKDLLACAESQKTIFREGDILIIRSGWTEDYYSLNKEEREAIGGRTSRTFVGVENTLEMAKWHWDMQFAAVAGDTNAYEAWPPDVSSALGLALHEVFLAGWGMPIGEVWNLEDLANCCRRLKRWSFFLTSQPLDIPGGIASPCNAMAIF</sequence>
<organism evidence="3 4">
    <name type="scientific">Lipomyces starkeyi NRRL Y-11557</name>
    <dbReference type="NCBI Taxonomy" id="675824"/>
    <lineage>
        <taxon>Eukaryota</taxon>
        <taxon>Fungi</taxon>
        <taxon>Dikarya</taxon>
        <taxon>Ascomycota</taxon>
        <taxon>Saccharomycotina</taxon>
        <taxon>Lipomycetes</taxon>
        <taxon>Lipomycetales</taxon>
        <taxon>Lipomycetaceae</taxon>
        <taxon>Lipomyces</taxon>
    </lineage>
</organism>
<dbReference type="InterPro" id="IPR007325">
    <property type="entry name" value="KFase/CYL"/>
</dbReference>
<gene>
    <name evidence="3" type="ORF">LIPSTDRAFT_5040</name>
</gene>
<dbReference type="GO" id="GO:0019441">
    <property type="term" value="P:L-tryptophan catabolic process to kynurenine"/>
    <property type="evidence" value="ECO:0007669"/>
    <property type="project" value="InterPro"/>
</dbReference>
<evidence type="ECO:0000313" key="4">
    <source>
        <dbReference type="Proteomes" id="UP000094385"/>
    </source>
</evidence>
<keyword evidence="4" id="KW-1185">Reference proteome</keyword>